<evidence type="ECO:0008006" key="3">
    <source>
        <dbReference type="Google" id="ProtNLM"/>
    </source>
</evidence>
<reference evidence="1 2" key="1">
    <citation type="submission" date="2019-10" db="EMBL/GenBank/DDBJ databases">
        <title>New genus of Silvanigrellaceae.</title>
        <authorList>
            <person name="Pitt A."/>
            <person name="Hahn M.W."/>
        </authorList>
    </citation>
    <scope>NUCLEOTIDE SEQUENCE [LARGE SCALE GENOMIC DNA]</scope>
    <source>
        <strain evidence="1 2">33A1-SZDP</strain>
    </source>
</reference>
<sequence>MISFLRNYILVLLLYIDFSVSAEKGISISYGTDGQASAYSTFFYQDFKLNDPLDRIKLGYLIRFSNFSSNIDLFYTDSSSSEKSSANSIQIKSPNIYSLNGGFVGNIDFLSNLGFGFNLDLFGISFGGQKIVENSNVKANPAQYNLFLYNINDLGSLNSEFYIFYTHKEFILLRTGLSHYFSEYTTDVALANNSKKFRRVSNLFFLSIGLNF</sequence>
<dbReference type="RefSeq" id="WP_152212407.1">
    <property type="nucleotide sequence ID" value="NZ_WFLN01000005.1"/>
</dbReference>
<keyword evidence="2" id="KW-1185">Reference proteome</keyword>
<evidence type="ECO:0000313" key="2">
    <source>
        <dbReference type="Proteomes" id="UP000442694"/>
    </source>
</evidence>
<comment type="caution">
    <text evidence="1">The sequence shown here is derived from an EMBL/GenBank/DDBJ whole genome shotgun (WGS) entry which is preliminary data.</text>
</comment>
<proteinExistence type="predicted"/>
<protein>
    <recommendedName>
        <fullName evidence="3">Outer membrane protein beta-barrel domain-containing protein</fullName>
    </recommendedName>
</protein>
<dbReference type="Proteomes" id="UP000442694">
    <property type="component" value="Unassembled WGS sequence"/>
</dbReference>
<dbReference type="EMBL" id="WFLN01000005">
    <property type="protein sequence ID" value="KAB8032172.1"/>
    <property type="molecule type" value="Genomic_DNA"/>
</dbReference>
<name>A0A833JGG8_9BACT</name>
<organism evidence="1 2">
    <name type="scientific">Fluviispira multicolorata</name>
    <dbReference type="NCBI Taxonomy" id="2654512"/>
    <lineage>
        <taxon>Bacteria</taxon>
        <taxon>Pseudomonadati</taxon>
        <taxon>Bdellovibrionota</taxon>
        <taxon>Oligoflexia</taxon>
        <taxon>Silvanigrellales</taxon>
        <taxon>Silvanigrellaceae</taxon>
        <taxon>Fluviispira</taxon>
    </lineage>
</organism>
<evidence type="ECO:0000313" key="1">
    <source>
        <dbReference type="EMBL" id="KAB8032172.1"/>
    </source>
</evidence>
<accession>A0A833JGG8</accession>
<dbReference type="AlphaFoldDB" id="A0A833JGG8"/>
<gene>
    <name evidence="1" type="ORF">GCL57_05875</name>
</gene>